<feature type="region of interest" description="Disordered" evidence="1">
    <location>
        <begin position="28"/>
        <end position="49"/>
    </location>
</feature>
<dbReference type="Proteomes" id="UP000887013">
    <property type="component" value="Unassembled WGS sequence"/>
</dbReference>
<evidence type="ECO:0000313" key="2">
    <source>
        <dbReference type="EMBL" id="GFU50002.1"/>
    </source>
</evidence>
<evidence type="ECO:0000256" key="1">
    <source>
        <dbReference type="SAM" id="MobiDB-lite"/>
    </source>
</evidence>
<gene>
    <name evidence="2" type="ORF">NPIL_26851</name>
</gene>
<dbReference type="EMBL" id="BMAW01087095">
    <property type="protein sequence ID" value="GFU50002.1"/>
    <property type="molecule type" value="Genomic_DNA"/>
</dbReference>
<sequence length="108" mass="12495">MPYQQRYVSGLVDVFHKTFCLPISKWSSASNQKKKSKVTRRWKNTNHPVGSVEYHRTSGFFGPHSDNTWTSNVISRRSKKKQKLIRFLILQSNIGTTTKWLRTGVIVG</sequence>
<name>A0A8X6QWL5_NEPPI</name>
<feature type="compositionally biased region" description="Basic residues" evidence="1">
    <location>
        <begin position="32"/>
        <end position="44"/>
    </location>
</feature>
<comment type="caution">
    <text evidence="2">The sequence shown here is derived from an EMBL/GenBank/DDBJ whole genome shotgun (WGS) entry which is preliminary data.</text>
</comment>
<protein>
    <submittedName>
        <fullName evidence="2">Uncharacterized protein</fullName>
    </submittedName>
</protein>
<organism evidence="2 3">
    <name type="scientific">Nephila pilipes</name>
    <name type="common">Giant wood spider</name>
    <name type="synonym">Nephila maculata</name>
    <dbReference type="NCBI Taxonomy" id="299642"/>
    <lineage>
        <taxon>Eukaryota</taxon>
        <taxon>Metazoa</taxon>
        <taxon>Ecdysozoa</taxon>
        <taxon>Arthropoda</taxon>
        <taxon>Chelicerata</taxon>
        <taxon>Arachnida</taxon>
        <taxon>Araneae</taxon>
        <taxon>Araneomorphae</taxon>
        <taxon>Entelegynae</taxon>
        <taxon>Araneoidea</taxon>
        <taxon>Nephilidae</taxon>
        <taxon>Nephila</taxon>
    </lineage>
</organism>
<evidence type="ECO:0000313" key="3">
    <source>
        <dbReference type="Proteomes" id="UP000887013"/>
    </source>
</evidence>
<reference evidence="2" key="1">
    <citation type="submission" date="2020-08" db="EMBL/GenBank/DDBJ databases">
        <title>Multicomponent nature underlies the extraordinary mechanical properties of spider dragline silk.</title>
        <authorList>
            <person name="Kono N."/>
            <person name="Nakamura H."/>
            <person name="Mori M."/>
            <person name="Yoshida Y."/>
            <person name="Ohtoshi R."/>
            <person name="Malay A.D."/>
            <person name="Moran D.A.P."/>
            <person name="Tomita M."/>
            <person name="Numata K."/>
            <person name="Arakawa K."/>
        </authorList>
    </citation>
    <scope>NUCLEOTIDE SEQUENCE</scope>
</reference>
<keyword evidence="3" id="KW-1185">Reference proteome</keyword>
<proteinExistence type="predicted"/>
<dbReference type="AlphaFoldDB" id="A0A8X6QWL5"/>
<accession>A0A8X6QWL5</accession>